<dbReference type="EMBL" id="LCIR01000003">
    <property type="protein sequence ID" value="KKT60218.1"/>
    <property type="molecule type" value="Genomic_DNA"/>
</dbReference>
<accession>A0A0G1IMS0</accession>
<evidence type="ECO:0000256" key="1">
    <source>
        <dbReference type="ARBA" id="ARBA00004141"/>
    </source>
</evidence>
<keyword evidence="2 5" id="KW-0812">Transmembrane</keyword>
<feature type="transmembrane region" description="Helical" evidence="5">
    <location>
        <begin position="62"/>
        <end position="83"/>
    </location>
</feature>
<dbReference type="GO" id="GO:0055085">
    <property type="term" value="P:transmembrane transport"/>
    <property type="evidence" value="ECO:0007669"/>
    <property type="project" value="InterPro"/>
</dbReference>
<dbReference type="InterPro" id="IPR004837">
    <property type="entry name" value="NaCa_Exmemb"/>
</dbReference>
<evidence type="ECO:0000256" key="5">
    <source>
        <dbReference type="SAM" id="Phobius"/>
    </source>
</evidence>
<dbReference type="PATRIC" id="fig|1618645.3.peg.345"/>
<feature type="transmembrane region" description="Helical" evidence="5">
    <location>
        <begin position="103"/>
        <end position="126"/>
    </location>
</feature>
<comment type="subcellular location">
    <subcellularLocation>
        <location evidence="1">Membrane</location>
        <topology evidence="1">Multi-pass membrane protein</topology>
    </subcellularLocation>
</comment>
<proteinExistence type="predicted"/>
<comment type="caution">
    <text evidence="7">The sequence shown here is derived from an EMBL/GenBank/DDBJ whole genome shotgun (WGS) entry which is preliminary data.</text>
</comment>
<dbReference type="InterPro" id="IPR044880">
    <property type="entry name" value="NCX_ion-bd_dom_sf"/>
</dbReference>
<evidence type="ECO:0000256" key="3">
    <source>
        <dbReference type="ARBA" id="ARBA00022989"/>
    </source>
</evidence>
<protein>
    <recommendedName>
        <fullName evidence="6">Sodium/calcium exchanger membrane region domain-containing protein</fullName>
    </recommendedName>
</protein>
<dbReference type="Gene3D" id="1.20.1420.30">
    <property type="entry name" value="NCX, central ion-binding region"/>
    <property type="match status" value="1"/>
</dbReference>
<dbReference type="Proteomes" id="UP000034087">
    <property type="component" value="Unassembled WGS sequence"/>
</dbReference>
<evidence type="ECO:0000313" key="7">
    <source>
        <dbReference type="EMBL" id="KKT60218.1"/>
    </source>
</evidence>
<organism evidence="7 8">
    <name type="scientific">Candidatus Giovannonibacteria bacterium GW2011_GWA1_44_25</name>
    <dbReference type="NCBI Taxonomy" id="1618645"/>
    <lineage>
        <taxon>Bacteria</taxon>
        <taxon>Candidatus Giovannoniibacteriota</taxon>
    </lineage>
</organism>
<dbReference type="Pfam" id="PF01699">
    <property type="entry name" value="Na_Ca_ex"/>
    <property type="match status" value="1"/>
</dbReference>
<keyword evidence="3 5" id="KW-1133">Transmembrane helix</keyword>
<evidence type="ECO:0000256" key="2">
    <source>
        <dbReference type="ARBA" id="ARBA00022692"/>
    </source>
</evidence>
<sequence length="215" mass="23484">MVKPALDGGPAELIEKLQRAPRIACTIFMFVYSGIVIYAAAEPFAEGLLKSANSLGIEEFLLVQWLAPLASEAPEFIVAILFTLRLNPGAGIGTLISSKVNQWTLLVGAIPIAYSWSSGSFGALLLDARQIEELFLTSAQSLFAVMVIVNLSFSVWEALVLFLLFATQVFIPGTEARYIYACFYIVLAVGIFSFCPSNRRAFLGLFKSLFKKHSA</sequence>
<dbReference type="AlphaFoldDB" id="A0A0G1IMS0"/>
<reference evidence="7 8" key="1">
    <citation type="journal article" date="2015" name="Nature">
        <title>rRNA introns, odd ribosomes, and small enigmatic genomes across a large radiation of phyla.</title>
        <authorList>
            <person name="Brown C.T."/>
            <person name="Hug L.A."/>
            <person name="Thomas B.C."/>
            <person name="Sharon I."/>
            <person name="Castelle C.J."/>
            <person name="Singh A."/>
            <person name="Wilkins M.J."/>
            <person name="Williams K.H."/>
            <person name="Banfield J.F."/>
        </authorList>
    </citation>
    <scope>NUCLEOTIDE SEQUENCE [LARGE SCALE GENOMIC DNA]</scope>
</reference>
<feature type="domain" description="Sodium/calcium exchanger membrane region" evidence="6">
    <location>
        <begin position="27"/>
        <end position="171"/>
    </location>
</feature>
<keyword evidence="4 5" id="KW-0472">Membrane</keyword>
<evidence type="ECO:0000256" key="4">
    <source>
        <dbReference type="ARBA" id="ARBA00023136"/>
    </source>
</evidence>
<name>A0A0G1IMS0_9BACT</name>
<dbReference type="GO" id="GO:0016020">
    <property type="term" value="C:membrane"/>
    <property type="evidence" value="ECO:0007669"/>
    <property type="project" value="UniProtKB-SubCell"/>
</dbReference>
<feature type="transmembrane region" description="Helical" evidence="5">
    <location>
        <begin position="142"/>
        <end position="166"/>
    </location>
</feature>
<gene>
    <name evidence="7" type="ORF">UW53_C0003G0129</name>
</gene>
<feature type="transmembrane region" description="Helical" evidence="5">
    <location>
        <begin position="178"/>
        <end position="195"/>
    </location>
</feature>
<evidence type="ECO:0000313" key="8">
    <source>
        <dbReference type="Proteomes" id="UP000034087"/>
    </source>
</evidence>
<feature type="transmembrane region" description="Helical" evidence="5">
    <location>
        <begin position="20"/>
        <end position="41"/>
    </location>
</feature>
<evidence type="ECO:0000259" key="6">
    <source>
        <dbReference type="Pfam" id="PF01699"/>
    </source>
</evidence>